<dbReference type="AlphaFoldDB" id="A0A822Z879"/>
<protein>
    <submittedName>
        <fullName evidence="1">Uncharacterized protein</fullName>
    </submittedName>
</protein>
<proteinExistence type="predicted"/>
<gene>
    <name evidence="1" type="ORF">HUJ06_015380</name>
</gene>
<organism evidence="1 2">
    <name type="scientific">Nelumbo nucifera</name>
    <name type="common">Sacred lotus</name>
    <dbReference type="NCBI Taxonomy" id="4432"/>
    <lineage>
        <taxon>Eukaryota</taxon>
        <taxon>Viridiplantae</taxon>
        <taxon>Streptophyta</taxon>
        <taxon>Embryophyta</taxon>
        <taxon>Tracheophyta</taxon>
        <taxon>Spermatophyta</taxon>
        <taxon>Magnoliopsida</taxon>
        <taxon>Proteales</taxon>
        <taxon>Nelumbonaceae</taxon>
        <taxon>Nelumbo</taxon>
    </lineage>
</organism>
<dbReference type="EMBL" id="DUZY01000005">
    <property type="protein sequence ID" value="DAD41057.1"/>
    <property type="molecule type" value="Genomic_DNA"/>
</dbReference>
<reference evidence="1 2" key="1">
    <citation type="journal article" date="2020" name="Mol. Biol. Evol.">
        <title>Distinct Expression and Methylation Patterns for Genes with Different Fates following a Single Whole-Genome Duplication in Flowering Plants.</title>
        <authorList>
            <person name="Shi T."/>
            <person name="Rahmani R.S."/>
            <person name="Gugger P.F."/>
            <person name="Wang M."/>
            <person name="Li H."/>
            <person name="Zhang Y."/>
            <person name="Li Z."/>
            <person name="Wang Q."/>
            <person name="Van de Peer Y."/>
            <person name="Marchal K."/>
            <person name="Chen J."/>
        </authorList>
    </citation>
    <scope>NUCLEOTIDE SEQUENCE [LARGE SCALE GENOMIC DNA]</scope>
    <source>
        <tissue evidence="1">Leaf</tissue>
    </source>
</reference>
<accession>A0A822Z879</accession>
<dbReference type="Proteomes" id="UP000607653">
    <property type="component" value="Unassembled WGS sequence"/>
</dbReference>
<comment type="caution">
    <text evidence="1">The sequence shown here is derived from an EMBL/GenBank/DDBJ whole genome shotgun (WGS) entry which is preliminary data.</text>
</comment>
<sequence length="90" mass="10710">MERGCFEDLDNTKSIEMLILKLDEQSLDASKVLTGYGPWLRARVGQEDHRFLNLEKKRKDQREKKTETQIQYEEAQKREVTLMKPRNETP</sequence>
<keyword evidence="2" id="KW-1185">Reference proteome</keyword>
<name>A0A822Z879_NELNU</name>
<evidence type="ECO:0000313" key="1">
    <source>
        <dbReference type="EMBL" id="DAD41057.1"/>
    </source>
</evidence>
<evidence type="ECO:0000313" key="2">
    <source>
        <dbReference type="Proteomes" id="UP000607653"/>
    </source>
</evidence>